<keyword evidence="3" id="KW-1185">Reference proteome</keyword>
<comment type="caution">
    <text evidence="2">The sequence shown here is derived from an EMBL/GenBank/DDBJ whole genome shotgun (WGS) entry which is preliminary data.</text>
</comment>
<reference evidence="2" key="1">
    <citation type="submission" date="2023-06" db="EMBL/GenBank/DDBJ databases">
        <title>Genomic analysis of the entomopathogenic nematode Steinernema hermaphroditum.</title>
        <authorList>
            <person name="Schwarz E.M."/>
            <person name="Heppert J.K."/>
            <person name="Baniya A."/>
            <person name="Schwartz H.T."/>
            <person name="Tan C.-H."/>
            <person name="Antoshechkin I."/>
            <person name="Sternberg P.W."/>
            <person name="Goodrich-Blair H."/>
            <person name="Dillman A.R."/>
        </authorList>
    </citation>
    <scope>NUCLEOTIDE SEQUENCE</scope>
    <source>
        <strain evidence="2">PS9179</strain>
        <tissue evidence="2">Whole animal</tissue>
    </source>
</reference>
<sequence>MNVPKTYYHGVESIGSWSIEHLDLQSQSSSSFSSVQQSARPLFSSPTHKSRFSTMAHRPQNVLITGGCGFIGSNVLNYLFHAWPEAVFTNIDKLILNSDANYVSEDVRHSNRYLLVIADIRNLQVVSDVLVSRKIDTVIHFAADCTSTRCYADPVEALENNVIAFIDFLEAVANYGNVKRPGNPYAATKAACEAYVHSYRTCRNIPIIILRINNIYGPNQWDVKVVPRFIEVAKRNEKFTIQGTGKQLRSWLYVDDAAAGIQAVVEKGGIGQIYNLGTYFEMNVLDLAYKVQAEVDKQLNRSSGPVEFISIPDRPYNDLRYLIDISKVYKELGWNPKVDFDEGLRRVVQSARAPPAQSQRMVVAIYGGTGWVGKQAQKMLKDKGINCKLAMCRVGRHSDHEVADELTRLNATHVLCCTGRTHGGNFKTIEYLEGGSDKTNENVRDNMMSCIVLAHLCRKLGIHYTYVGTGYLFAYDQAHTIGGTAFGEYDVPTFFGNSYSVVKGFTDRMMSQFYFGETSEAINARITLPLNYNLDEDRNLLTKIINYKQIFDIPVSITILPDCLPAIFSIMERRFGGNLNLVNPEAVSLHQILQLFKKIIRNDLPDYEVVGVESEKGQQLMRTKGNCTLDTTLLQKLYPAIKSSWVSLESAFTTMKNQ</sequence>
<evidence type="ECO:0000313" key="2">
    <source>
        <dbReference type="EMBL" id="KAK0393162.1"/>
    </source>
</evidence>
<evidence type="ECO:0000259" key="1">
    <source>
        <dbReference type="Pfam" id="PF16363"/>
    </source>
</evidence>
<dbReference type="InterPro" id="IPR016040">
    <property type="entry name" value="NAD(P)-bd_dom"/>
</dbReference>
<evidence type="ECO:0000313" key="3">
    <source>
        <dbReference type="Proteomes" id="UP001175271"/>
    </source>
</evidence>
<dbReference type="Pfam" id="PF16363">
    <property type="entry name" value="GDP_Man_Dehyd"/>
    <property type="match status" value="2"/>
</dbReference>
<organism evidence="2 3">
    <name type="scientific">Steinernema hermaphroditum</name>
    <dbReference type="NCBI Taxonomy" id="289476"/>
    <lineage>
        <taxon>Eukaryota</taxon>
        <taxon>Metazoa</taxon>
        <taxon>Ecdysozoa</taxon>
        <taxon>Nematoda</taxon>
        <taxon>Chromadorea</taxon>
        <taxon>Rhabditida</taxon>
        <taxon>Tylenchina</taxon>
        <taxon>Panagrolaimomorpha</taxon>
        <taxon>Strongyloidoidea</taxon>
        <taxon>Steinernematidae</taxon>
        <taxon>Steinernema</taxon>
    </lineage>
</organism>
<dbReference type="Proteomes" id="UP001175271">
    <property type="component" value="Unassembled WGS sequence"/>
</dbReference>
<dbReference type="GO" id="GO:0003824">
    <property type="term" value="F:catalytic activity"/>
    <property type="evidence" value="ECO:0007669"/>
    <property type="project" value="UniProtKB-ARBA"/>
</dbReference>
<proteinExistence type="predicted"/>
<dbReference type="Gene3D" id="3.40.50.720">
    <property type="entry name" value="NAD(P)-binding Rossmann-like Domain"/>
    <property type="match status" value="3"/>
</dbReference>
<name>A0AA39GW18_9BILA</name>
<accession>A0AA39GW18</accession>
<protein>
    <recommendedName>
        <fullName evidence="1">NAD(P)-binding domain-containing protein</fullName>
    </recommendedName>
</protein>
<dbReference type="Gene3D" id="3.90.25.10">
    <property type="entry name" value="UDP-galactose 4-epimerase, domain 1"/>
    <property type="match status" value="1"/>
</dbReference>
<dbReference type="PANTHER" id="PTHR43000">
    <property type="entry name" value="DTDP-D-GLUCOSE 4,6-DEHYDRATASE-RELATED"/>
    <property type="match status" value="1"/>
</dbReference>
<dbReference type="AlphaFoldDB" id="A0AA39GW18"/>
<dbReference type="InterPro" id="IPR036291">
    <property type="entry name" value="NAD(P)-bd_dom_sf"/>
</dbReference>
<dbReference type="EMBL" id="JAUCMV010000005">
    <property type="protein sequence ID" value="KAK0393162.1"/>
    <property type="molecule type" value="Genomic_DNA"/>
</dbReference>
<gene>
    <name evidence="2" type="ORF">QR680_000082</name>
</gene>
<feature type="domain" description="NAD(P)-binding" evidence="1">
    <location>
        <begin position="180"/>
        <end position="346"/>
    </location>
</feature>
<feature type="domain" description="NAD(P)-binding" evidence="1">
    <location>
        <begin position="63"/>
        <end position="177"/>
    </location>
</feature>
<dbReference type="SUPFAM" id="SSF51735">
    <property type="entry name" value="NAD(P)-binding Rossmann-fold domains"/>
    <property type="match status" value="2"/>
</dbReference>